<reference evidence="2 3" key="1">
    <citation type="submission" date="2020-07" db="EMBL/GenBank/DDBJ databases">
        <title>Genomic Encyclopedia of Type Strains, Phase IV (KMG-V): Genome sequencing to study the core and pangenomes of soil and plant-associated prokaryotes.</title>
        <authorList>
            <person name="Whitman W."/>
        </authorList>
    </citation>
    <scope>NUCLEOTIDE SEQUENCE [LARGE SCALE GENOMIC DNA]</scope>
    <source>
        <strain evidence="2 3">SAS40</strain>
    </source>
</reference>
<dbReference type="AlphaFoldDB" id="A0A7Y9IRA9"/>
<dbReference type="RefSeq" id="WP_179583783.1">
    <property type="nucleotide sequence ID" value="NZ_CP184479.1"/>
</dbReference>
<feature type="chain" id="PRO_5031300979" evidence="1">
    <location>
        <begin position="23"/>
        <end position="95"/>
    </location>
</feature>
<protein>
    <submittedName>
        <fullName evidence="2">Cu/Ag efflux protein CusF</fullName>
    </submittedName>
</protein>
<sequence>MKRTLTVIAAAAALLATSLVMAASANTSGEVRRIDAAAGKITIKHGAISNLDLPAMTLVFHVADPAMLQNVKPGDKVRFAADKINGQYTITALER</sequence>
<gene>
    <name evidence="2" type="ORF">FHW18_000906</name>
</gene>
<feature type="signal peptide" evidence="1">
    <location>
        <begin position="1"/>
        <end position="22"/>
    </location>
</feature>
<dbReference type="Pfam" id="PF11604">
    <property type="entry name" value="CusF_Ec"/>
    <property type="match status" value="1"/>
</dbReference>
<organism evidence="2 3">
    <name type="scientific">Pigmentiphaga litoralis</name>
    <dbReference type="NCBI Taxonomy" id="516702"/>
    <lineage>
        <taxon>Bacteria</taxon>
        <taxon>Pseudomonadati</taxon>
        <taxon>Pseudomonadota</taxon>
        <taxon>Betaproteobacteria</taxon>
        <taxon>Burkholderiales</taxon>
        <taxon>Alcaligenaceae</taxon>
        <taxon>Pigmentiphaga</taxon>
    </lineage>
</organism>
<name>A0A7Y9IRA9_9BURK</name>
<evidence type="ECO:0000256" key="1">
    <source>
        <dbReference type="SAM" id="SignalP"/>
    </source>
</evidence>
<dbReference type="Proteomes" id="UP000542125">
    <property type="component" value="Unassembled WGS sequence"/>
</dbReference>
<keyword evidence="1" id="KW-0732">Signal</keyword>
<accession>A0A7Y9IRA9</accession>
<dbReference type="EMBL" id="JACBYR010000001">
    <property type="protein sequence ID" value="NYE81635.1"/>
    <property type="molecule type" value="Genomic_DNA"/>
</dbReference>
<dbReference type="Gene3D" id="2.40.50.320">
    <property type="entry name" value="Copper binding periplasmic protein CusF"/>
    <property type="match status" value="1"/>
</dbReference>
<comment type="caution">
    <text evidence="2">The sequence shown here is derived from an EMBL/GenBank/DDBJ whole genome shotgun (WGS) entry which is preliminary data.</text>
</comment>
<proteinExistence type="predicted"/>
<dbReference type="InterPro" id="IPR021647">
    <property type="entry name" value="CusF_Ec"/>
</dbReference>
<evidence type="ECO:0000313" key="2">
    <source>
        <dbReference type="EMBL" id="NYE81635.1"/>
    </source>
</evidence>
<dbReference type="InterPro" id="IPR042230">
    <property type="entry name" value="CusF_sf"/>
</dbReference>
<keyword evidence="3" id="KW-1185">Reference proteome</keyword>
<evidence type="ECO:0000313" key="3">
    <source>
        <dbReference type="Proteomes" id="UP000542125"/>
    </source>
</evidence>